<protein>
    <submittedName>
        <fullName evidence="1">Uncharacterized protein</fullName>
    </submittedName>
</protein>
<sequence length="159" mass="17878">MPTPSEAVARNELFRVDGVLDAHEQPARLLYITPRAVQWLNTNLENMASDGFYDNAATPAQQADDLFYSFIVGEDIAADLPPHVMLPAEDGIWELRTPDLRMFGWFWRKGVFIISAINSAEMCKKHSLYAGYRNQAVGDRMAFNFEPPPFVNGGLNDVI</sequence>
<organism evidence="1 2">
    <name type="scientific">Martelella lutilitoris</name>
    <dbReference type="NCBI Taxonomy" id="2583532"/>
    <lineage>
        <taxon>Bacteria</taxon>
        <taxon>Pseudomonadati</taxon>
        <taxon>Pseudomonadota</taxon>
        <taxon>Alphaproteobacteria</taxon>
        <taxon>Hyphomicrobiales</taxon>
        <taxon>Aurantimonadaceae</taxon>
        <taxon>Martelella</taxon>
    </lineage>
</organism>
<reference evidence="1 2" key="1">
    <citation type="submission" date="2020-12" db="EMBL/GenBank/DDBJ databases">
        <authorList>
            <person name="Zheng R.K."/>
            <person name="Sun C.M."/>
        </authorList>
    </citation>
    <scope>NUCLEOTIDE SEQUENCE [LARGE SCALE GENOMIC DNA]</scope>
    <source>
        <strain evidence="1 2">ZRK001</strain>
    </source>
</reference>
<dbReference type="RefSeq" id="WP_200337269.1">
    <property type="nucleotide sequence ID" value="NZ_CP066786.1"/>
</dbReference>
<proteinExistence type="predicted"/>
<dbReference type="Proteomes" id="UP000596083">
    <property type="component" value="Chromosome"/>
</dbReference>
<accession>A0A7T7HM38</accession>
<dbReference type="EMBL" id="CP066786">
    <property type="protein sequence ID" value="QQM31749.1"/>
    <property type="molecule type" value="Genomic_DNA"/>
</dbReference>
<evidence type="ECO:0000313" key="2">
    <source>
        <dbReference type="Proteomes" id="UP000596083"/>
    </source>
</evidence>
<dbReference type="AlphaFoldDB" id="A0A7T7HM38"/>
<name>A0A7T7HM38_9HYPH</name>
<gene>
    <name evidence="1" type="ORF">JET14_06160</name>
</gene>
<dbReference type="KEGG" id="mlut:JET14_06160"/>
<evidence type="ECO:0000313" key="1">
    <source>
        <dbReference type="EMBL" id="QQM31749.1"/>
    </source>
</evidence>